<comment type="function">
    <text evidence="8">Necessary for the splicing of pre-mRNA.</text>
</comment>
<dbReference type="InterPro" id="IPR006529">
    <property type="entry name" value="U2AF_lg"/>
</dbReference>
<dbReference type="EMBL" id="BACD03000046">
    <property type="protein sequence ID" value="GAO51450.1"/>
    <property type="molecule type" value="Genomic_DNA"/>
</dbReference>
<feature type="domain" description="RRM" evidence="10">
    <location>
        <begin position="500"/>
        <end position="584"/>
    </location>
</feature>
<dbReference type="InterPro" id="IPR003954">
    <property type="entry name" value="RRM_euk-type"/>
</dbReference>
<evidence type="ECO:0000256" key="5">
    <source>
        <dbReference type="ARBA" id="ARBA00023187"/>
    </source>
</evidence>
<dbReference type="NCBIfam" id="TIGR01642">
    <property type="entry name" value="U2AF_lg"/>
    <property type="match status" value="1"/>
</dbReference>
<dbReference type="FunFam" id="3.30.70.330:FF:000074">
    <property type="entry name" value="U2 snRNP auxiliary factor large subunit"/>
    <property type="match status" value="1"/>
</dbReference>
<dbReference type="OMA" id="MTQWDIK"/>
<organism evidence="11 12">
    <name type="scientific">Saitoella complicata (strain BCRC 22490 / CBS 7301 / JCM 7358 / NBRC 10748 / NRRL Y-17804)</name>
    <dbReference type="NCBI Taxonomy" id="698492"/>
    <lineage>
        <taxon>Eukaryota</taxon>
        <taxon>Fungi</taxon>
        <taxon>Dikarya</taxon>
        <taxon>Ascomycota</taxon>
        <taxon>Taphrinomycotina</taxon>
        <taxon>Taphrinomycotina incertae sedis</taxon>
        <taxon>Saitoella</taxon>
    </lineage>
</organism>
<gene>
    <name evidence="11" type="ORF">G7K_5551-t1</name>
</gene>
<reference evidence="11 12" key="3">
    <citation type="journal article" date="2015" name="Genome Announc.">
        <title>Draft Genome Sequence of the Archiascomycetous Yeast Saitoella complicata.</title>
        <authorList>
            <person name="Yamauchi K."/>
            <person name="Kondo S."/>
            <person name="Hamamoto M."/>
            <person name="Takahashi Y."/>
            <person name="Ogura Y."/>
            <person name="Hayashi T."/>
            <person name="Nishida H."/>
        </authorList>
    </citation>
    <scope>NUCLEOTIDE SEQUENCE [LARGE SCALE GENOMIC DNA]</scope>
    <source>
        <strain evidence="11 12">NRRL Y-17804</strain>
    </source>
</reference>
<dbReference type="GO" id="GO:0003723">
    <property type="term" value="F:RNA binding"/>
    <property type="evidence" value="ECO:0007669"/>
    <property type="project" value="UniProtKB-UniRule"/>
</dbReference>
<feature type="domain" description="RRM" evidence="10">
    <location>
        <begin position="279"/>
        <end position="360"/>
    </location>
</feature>
<dbReference type="PROSITE" id="PS50102">
    <property type="entry name" value="RRM"/>
    <property type="match status" value="3"/>
</dbReference>
<feature type="region of interest" description="Disordered" evidence="9">
    <location>
        <begin position="258"/>
        <end position="278"/>
    </location>
</feature>
<comment type="subcellular location">
    <subcellularLocation>
        <location evidence="1 8">Nucleus</location>
    </subcellularLocation>
</comment>
<evidence type="ECO:0000313" key="11">
    <source>
        <dbReference type="EMBL" id="GAO51450.1"/>
    </source>
</evidence>
<evidence type="ECO:0000259" key="10">
    <source>
        <dbReference type="PROSITE" id="PS50102"/>
    </source>
</evidence>
<evidence type="ECO:0000256" key="9">
    <source>
        <dbReference type="SAM" id="MobiDB-lite"/>
    </source>
</evidence>
<dbReference type="SMART" id="SM00361">
    <property type="entry name" value="RRM_1"/>
    <property type="match status" value="2"/>
</dbReference>
<evidence type="ECO:0000256" key="8">
    <source>
        <dbReference type="RuleBase" id="RU364135"/>
    </source>
</evidence>
<dbReference type="FunFam" id="3.30.70.330:FF:000097">
    <property type="entry name" value="U2 snRNP auxiliary factor large subunit"/>
    <property type="match status" value="1"/>
</dbReference>
<dbReference type="InterPro" id="IPR035979">
    <property type="entry name" value="RBD_domain_sf"/>
</dbReference>
<keyword evidence="2 8" id="KW-0507">mRNA processing</keyword>
<feature type="region of interest" description="Disordered" evidence="9">
    <location>
        <begin position="1"/>
        <end position="204"/>
    </location>
</feature>
<evidence type="ECO:0000256" key="6">
    <source>
        <dbReference type="ARBA" id="ARBA00023242"/>
    </source>
</evidence>
<dbReference type="AlphaFoldDB" id="A0A0E9NPV5"/>
<dbReference type="GO" id="GO:0006397">
    <property type="term" value="P:mRNA processing"/>
    <property type="evidence" value="ECO:0007669"/>
    <property type="project" value="UniProtKB-KW"/>
</dbReference>
<evidence type="ECO:0000256" key="4">
    <source>
        <dbReference type="ARBA" id="ARBA00022884"/>
    </source>
</evidence>
<dbReference type="CDD" id="cd12232">
    <property type="entry name" value="RRM3_U2AF65"/>
    <property type="match status" value="1"/>
</dbReference>
<proteinExistence type="inferred from homology"/>
<keyword evidence="5 8" id="KW-0508">mRNA splicing</keyword>
<name>A0A0E9NPV5_SAICN</name>
<evidence type="ECO:0000256" key="3">
    <source>
        <dbReference type="ARBA" id="ARBA00022737"/>
    </source>
</evidence>
<reference evidence="11 12" key="1">
    <citation type="journal article" date="2011" name="J. Gen. Appl. Microbiol.">
        <title>Draft genome sequencing of the enigmatic yeast Saitoella complicata.</title>
        <authorList>
            <person name="Nishida H."/>
            <person name="Hamamoto M."/>
            <person name="Sugiyama J."/>
        </authorList>
    </citation>
    <scope>NUCLEOTIDE SEQUENCE [LARGE SCALE GENOMIC DNA]</scope>
    <source>
        <strain evidence="11 12">NRRL Y-17804</strain>
    </source>
</reference>
<keyword evidence="12" id="KW-1185">Reference proteome</keyword>
<dbReference type="Proteomes" id="UP000033140">
    <property type="component" value="Unassembled WGS sequence"/>
</dbReference>
<accession>A0A0E9NPV5</accession>
<dbReference type="PANTHER" id="PTHR23139">
    <property type="entry name" value="RNA-BINDING PROTEIN"/>
    <property type="match status" value="1"/>
</dbReference>
<protein>
    <recommendedName>
        <fullName evidence="8">Splicing factor U2AF subunit</fullName>
    </recommendedName>
    <alternativeName>
        <fullName evidence="8">U2 snRNP auxiliary factor large subunit</fullName>
    </alternativeName>
</protein>
<dbReference type="Gene3D" id="3.30.70.330">
    <property type="match status" value="3"/>
</dbReference>
<dbReference type="STRING" id="698492.A0A0E9NPV5"/>
<dbReference type="SMART" id="SM00360">
    <property type="entry name" value="RRM"/>
    <property type="match status" value="3"/>
</dbReference>
<comment type="caution">
    <text evidence="11">The sequence shown here is derived from an EMBL/GenBank/DDBJ whole genome shotgun (WGS) entry which is preliminary data.</text>
</comment>
<dbReference type="CDD" id="cd12231">
    <property type="entry name" value="RRM2_U2AF65"/>
    <property type="match status" value="1"/>
</dbReference>
<dbReference type="InterPro" id="IPR000504">
    <property type="entry name" value="RRM_dom"/>
</dbReference>
<keyword evidence="6 8" id="KW-0539">Nucleus</keyword>
<evidence type="ECO:0000256" key="7">
    <source>
        <dbReference type="PROSITE-ProRule" id="PRU00176"/>
    </source>
</evidence>
<reference evidence="11 12" key="2">
    <citation type="journal article" date="2014" name="J. Gen. Appl. Microbiol.">
        <title>The early diverging ascomycetous budding yeast Saitoella complicata has three histone deacetylases belonging to the Clr6, Hos2, and Rpd3 lineages.</title>
        <authorList>
            <person name="Nishida H."/>
            <person name="Matsumoto T."/>
            <person name="Kondo S."/>
            <person name="Hamamoto M."/>
            <person name="Yoshikawa H."/>
        </authorList>
    </citation>
    <scope>NUCLEOTIDE SEQUENCE [LARGE SCALE GENOMIC DNA]</scope>
    <source>
        <strain evidence="11 12">NRRL Y-17804</strain>
    </source>
</reference>
<dbReference type="GO" id="GO:0008380">
    <property type="term" value="P:RNA splicing"/>
    <property type="evidence" value="ECO:0007669"/>
    <property type="project" value="UniProtKB-KW"/>
</dbReference>
<feature type="compositionally biased region" description="Basic and acidic residues" evidence="9">
    <location>
        <begin position="37"/>
        <end position="204"/>
    </location>
</feature>
<dbReference type="SUPFAM" id="SSF54928">
    <property type="entry name" value="RNA-binding domain, RBD"/>
    <property type="match status" value="3"/>
</dbReference>
<comment type="similarity">
    <text evidence="8">Belongs to the splicing factor SR family.</text>
</comment>
<dbReference type="InterPro" id="IPR012677">
    <property type="entry name" value="Nucleotide-bd_a/b_plait_sf"/>
</dbReference>
<evidence type="ECO:0000256" key="1">
    <source>
        <dbReference type="ARBA" id="ARBA00004123"/>
    </source>
</evidence>
<keyword evidence="3" id="KW-0677">Repeat</keyword>
<feature type="domain" description="RRM" evidence="10">
    <location>
        <begin position="387"/>
        <end position="465"/>
    </location>
</feature>
<dbReference type="GO" id="GO:0005634">
    <property type="term" value="C:nucleus"/>
    <property type="evidence" value="ECO:0007669"/>
    <property type="project" value="UniProtKB-SubCell"/>
</dbReference>
<evidence type="ECO:0000313" key="12">
    <source>
        <dbReference type="Proteomes" id="UP000033140"/>
    </source>
</evidence>
<keyword evidence="4 7" id="KW-0694">RNA-binding</keyword>
<sequence>MYGAAVGTQGARREDAALATTRTHTPTEKATSTIMEDIPRIPRRSNGDERSHSSRDARRDDGARPSRDDRGGRDDRYRSSRDDRDSRPARDGDRDRYRSSRDDDRYRSSRDERDRRDDRYRSSRDDRDARGGGRDERRDRDGRDDRRRDGRDDRRRDDRDGRDDRYRSARDEPNGRDARDSRRRSRSPEARKSPTPDLTDVIRVDQRQRRMTMWDIKPTGYESVTAEQAKMSGMFPLPGAPRGQVMNPAAMGGFPNQRPAGASGAAPPMLTSNQSRQSRRLYVSDMPSGTSESSLRQFFNDLLNSLNVNSEYDPCDSATVEPEKGYGFLEFRKPEDATLAIAFDGIPFNGQPLTIKRPRDYIIPAESTTRELTALGIISTSVPDSPNKLFIGGLPTYLNDDQVLELLKSFGEIRAFQLVKDSSTQESKGFAFCEYAEASVSDIAVEGLHGMELGDRKLTVNRANQGNTQKIAPGVGLGAVTLLAGETSEMEPTRVLQMLNMVTPDDLQDPEEYEEICEDIRDECSKYGRVLDLKIPRNSTGRQSSGVGKVYVRFEDKEMCTKALRELAGRKFDGRTVLTSFYPEENYELSLW</sequence>
<dbReference type="Pfam" id="PF00076">
    <property type="entry name" value="RRM_1"/>
    <property type="match status" value="3"/>
</dbReference>
<feature type="compositionally biased region" description="Polar residues" evidence="9">
    <location>
        <begin position="20"/>
        <end position="34"/>
    </location>
</feature>
<evidence type="ECO:0000256" key="2">
    <source>
        <dbReference type="ARBA" id="ARBA00022664"/>
    </source>
</evidence>